<reference evidence="1 2" key="1">
    <citation type="journal article" date="2019" name="Nat. Microbiol.">
        <title>Mediterranean grassland soil C-N compound turnover is dependent on rainfall and depth, and is mediated by genomically divergent microorganisms.</title>
        <authorList>
            <person name="Diamond S."/>
            <person name="Andeer P.F."/>
            <person name="Li Z."/>
            <person name="Crits-Christoph A."/>
            <person name="Burstein D."/>
            <person name="Anantharaman K."/>
            <person name="Lane K.R."/>
            <person name="Thomas B.C."/>
            <person name="Pan C."/>
            <person name="Northen T.R."/>
            <person name="Banfield J.F."/>
        </authorList>
    </citation>
    <scope>NUCLEOTIDE SEQUENCE [LARGE SCALE GENOMIC DNA]</scope>
    <source>
        <strain evidence="1">NP_7</strain>
    </source>
</reference>
<dbReference type="EMBL" id="VBAO01000067">
    <property type="protein sequence ID" value="TMI83620.1"/>
    <property type="molecule type" value="Genomic_DNA"/>
</dbReference>
<gene>
    <name evidence="1" type="ORF">E6H04_02555</name>
</gene>
<dbReference type="InterPro" id="IPR019239">
    <property type="entry name" value="VapB_antitoxin"/>
</dbReference>
<evidence type="ECO:0000313" key="1">
    <source>
        <dbReference type="EMBL" id="TMI83620.1"/>
    </source>
</evidence>
<organism evidence="1 2">
    <name type="scientific">Candidatus Segetimicrobium genomatis</name>
    <dbReference type="NCBI Taxonomy" id="2569760"/>
    <lineage>
        <taxon>Bacteria</taxon>
        <taxon>Bacillati</taxon>
        <taxon>Candidatus Sysuimicrobiota</taxon>
        <taxon>Candidatus Sysuimicrobiia</taxon>
        <taxon>Candidatus Sysuimicrobiales</taxon>
        <taxon>Candidatus Segetimicrobiaceae</taxon>
        <taxon>Candidatus Segetimicrobium</taxon>
    </lineage>
</organism>
<sequence length="68" mass="7807">MPRMMVEIDDRLLEEARRLSGARTKKATIEVALREMVRRRKSGELAGLAGKVDIALTRRDLRAMREGR</sequence>
<accession>A0A537JJG5</accession>
<dbReference type="AlphaFoldDB" id="A0A537JJG5"/>
<protein>
    <submittedName>
        <fullName evidence="1">Type II toxin-antitoxin system VapB family antitoxin</fullName>
    </submittedName>
</protein>
<dbReference type="Pfam" id="PF09957">
    <property type="entry name" value="VapB_antitoxin"/>
    <property type="match status" value="1"/>
</dbReference>
<comment type="caution">
    <text evidence="1">The sequence shown here is derived from an EMBL/GenBank/DDBJ whole genome shotgun (WGS) entry which is preliminary data.</text>
</comment>
<name>A0A537JJG5_9BACT</name>
<evidence type="ECO:0000313" key="2">
    <source>
        <dbReference type="Proteomes" id="UP000320048"/>
    </source>
</evidence>
<proteinExistence type="predicted"/>
<dbReference type="Proteomes" id="UP000320048">
    <property type="component" value="Unassembled WGS sequence"/>
</dbReference>